<name>A0A433Y9N7_9BACL</name>
<keyword evidence="2" id="KW-0378">Hydrolase</keyword>
<feature type="domain" description="AB hydrolase-1" evidence="1">
    <location>
        <begin position="20"/>
        <end position="256"/>
    </location>
</feature>
<dbReference type="Pfam" id="PF00561">
    <property type="entry name" value="Abhydrolase_1"/>
    <property type="match status" value="1"/>
</dbReference>
<dbReference type="InterPro" id="IPR029058">
    <property type="entry name" value="AB_hydrolase_fold"/>
</dbReference>
<evidence type="ECO:0000259" key="1">
    <source>
        <dbReference type="Pfam" id="PF00561"/>
    </source>
</evidence>
<dbReference type="InterPro" id="IPR000073">
    <property type="entry name" value="AB_hydrolase_1"/>
</dbReference>
<dbReference type="PANTHER" id="PTHR43689:SF8">
    <property type="entry name" value="ALPHA_BETA-HYDROLASES SUPERFAMILY PROTEIN"/>
    <property type="match status" value="1"/>
</dbReference>
<dbReference type="SUPFAM" id="SSF53474">
    <property type="entry name" value="alpha/beta-Hydrolases"/>
    <property type="match status" value="1"/>
</dbReference>
<keyword evidence="3" id="KW-1185">Reference proteome</keyword>
<dbReference type="PRINTS" id="PR00111">
    <property type="entry name" value="ABHYDROLASE"/>
</dbReference>
<protein>
    <submittedName>
        <fullName evidence="2">Alpha/beta hydrolase</fullName>
    </submittedName>
</protein>
<accession>A0A433Y9N7</accession>
<dbReference type="Proteomes" id="UP000279446">
    <property type="component" value="Unassembled WGS sequence"/>
</dbReference>
<dbReference type="PANTHER" id="PTHR43689">
    <property type="entry name" value="HYDROLASE"/>
    <property type="match status" value="1"/>
</dbReference>
<dbReference type="GO" id="GO:0016787">
    <property type="term" value="F:hydrolase activity"/>
    <property type="evidence" value="ECO:0007669"/>
    <property type="project" value="UniProtKB-KW"/>
</dbReference>
<reference evidence="2 3" key="1">
    <citation type="submission" date="2018-12" db="EMBL/GenBank/DDBJ databases">
        <authorList>
            <person name="Sun L."/>
            <person name="Chen Z."/>
        </authorList>
    </citation>
    <scope>NUCLEOTIDE SEQUENCE [LARGE SCALE GENOMIC DNA]</scope>
    <source>
        <strain evidence="2 3">DSM 15890</strain>
    </source>
</reference>
<gene>
    <name evidence="2" type="ORF">EJP82_12195</name>
</gene>
<proteinExistence type="predicted"/>
<sequence>MECRVRDVNIYYEVYGEGTPIVMIHGWGPDHRLMKGCMEPVFQTINTPWKRIYFDLPGMGKTKGEQWITGSDQMLDLVLDFIDAVIPNQNFVVAGESYGGYLARGIINKRPSIVDGLLLICPVAEQETLKDNGAHFEVFDRDDILLNSLTLEDRNFFVSEGINAIQNKRVWERFNEEILPGLKIADHSFLENYLGQHVSFSFNVDALEKPFMKPTLMLTGRQDSIVGYNALWKIIEMYPRASFVLFDRAGHNLQIEQDTLFTETVKEWLYRVL</sequence>
<dbReference type="Gene3D" id="3.40.50.1820">
    <property type="entry name" value="alpha/beta hydrolase"/>
    <property type="match status" value="1"/>
</dbReference>
<evidence type="ECO:0000313" key="2">
    <source>
        <dbReference type="EMBL" id="RUT46602.1"/>
    </source>
</evidence>
<organism evidence="2 3">
    <name type="scientific">Paenibacillus anaericanus</name>
    <dbReference type="NCBI Taxonomy" id="170367"/>
    <lineage>
        <taxon>Bacteria</taxon>
        <taxon>Bacillati</taxon>
        <taxon>Bacillota</taxon>
        <taxon>Bacilli</taxon>
        <taxon>Bacillales</taxon>
        <taxon>Paenibacillaceae</taxon>
        <taxon>Paenibacillus</taxon>
    </lineage>
</organism>
<dbReference type="AlphaFoldDB" id="A0A433Y9N7"/>
<dbReference type="RefSeq" id="WP_127192330.1">
    <property type="nucleotide sequence ID" value="NZ_RZNY01000008.1"/>
</dbReference>
<comment type="caution">
    <text evidence="2">The sequence shown here is derived from an EMBL/GenBank/DDBJ whole genome shotgun (WGS) entry which is preliminary data.</text>
</comment>
<evidence type="ECO:0000313" key="3">
    <source>
        <dbReference type="Proteomes" id="UP000279446"/>
    </source>
</evidence>
<dbReference type="EMBL" id="RZNY01000008">
    <property type="protein sequence ID" value="RUT46602.1"/>
    <property type="molecule type" value="Genomic_DNA"/>
</dbReference>
<dbReference type="OrthoDB" id="6191536at2"/>